<dbReference type="RefSeq" id="WP_129646731.1">
    <property type="nucleotide sequence ID" value="NZ_LR215037.1"/>
</dbReference>
<reference evidence="4 5" key="1">
    <citation type="submission" date="2019-01" db="EMBL/GenBank/DDBJ databases">
        <authorList>
            <consortium name="Pathogen Informatics"/>
        </authorList>
    </citation>
    <scope>NUCLEOTIDE SEQUENCE [LARGE SCALE GENOMIC DNA]</scope>
    <source>
        <strain evidence="4 5">NCTC10168</strain>
    </source>
</reference>
<evidence type="ECO:0000313" key="5">
    <source>
        <dbReference type="Proteomes" id="UP000290243"/>
    </source>
</evidence>
<gene>
    <name evidence="4" type="primary">dps</name>
    <name evidence="4" type="ORF">NCTC10168_00463</name>
</gene>
<dbReference type="PRINTS" id="PR01346">
    <property type="entry name" value="HELNAPAPROT"/>
</dbReference>
<dbReference type="InterPro" id="IPR002177">
    <property type="entry name" value="DPS_DNA-bd"/>
</dbReference>
<dbReference type="OrthoDB" id="9797023at2"/>
<protein>
    <submittedName>
        <fullName evidence="4">DPS protein homolog</fullName>
    </submittedName>
</protein>
<dbReference type="InterPro" id="IPR009078">
    <property type="entry name" value="Ferritin-like_SF"/>
</dbReference>
<dbReference type="KEGG" id="mmau:NCTC10168_00463"/>
<dbReference type="PIRSF" id="PIRSF005900">
    <property type="entry name" value="Dps"/>
    <property type="match status" value="1"/>
</dbReference>
<dbReference type="SUPFAM" id="SSF47240">
    <property type="entry name" value="Ferritin-like"/>
    <property type="match status" value="1"/>
</dbReference>
<evidence type="ECO:0000259" key="3">
    <source>
        <dbReference type="Pfam" id="PF00210"/>
    </source>
</evidence>
<evidence type="ECO:0000256" key="1">
    <source>
        <dbReference type="ARBA" id="ARBA00009497"/>
    </source>
</evidence>
<evidence type="ECO:0000256" key="2">
    <source>
        <dbReference type="RuleBase" id="RU003875"/>
    </source>
</evidence>
<dbReference type="CDD" id="cd01043">
    <property type="entry name" value="DPS"/>
    <property type="match status" value="1"/>
</dbReference>
<sequence>MNEIKELKKVQANLQIFYQKLSNIHWNISGLEFFEIHEEVDKLRENTLDFIDEIAEKILMKNDLALGSYKEILELSKLQEIQSQEFNYNLAAKIIIDDLKVLLEILEEFEWSKRVQPLIDEILLSFDKWLWQFNKIVK</sequence>
<dbReference type="EMBL" id="LR215037">
    <property type="protein sequence ID" value="VEU75541.1"/>
    <property type="molecule type" value="Genomic_DNA"/>
</dbReference>
<dbReference type="PANTHER" id="PTHR42932:SF1">
    <property type="entry name" value="GENERAL STRESS PROTEIN 20U"/>
    <property type="match status" value="1"/>
</dbReference>
<dbReference type="Proteomes" id="UP000290243">
    <property type="component" value="Chromosome"/>
</dbReference>
<proteinExistence type="inferred from homology"/>
<comment type="similarity">
    <text evidence="1 2">Belongs to the Dps family.</text>
</comment>
<dbReference type="Gene3D" id="1.20.1260.10">
    <property type="match status" value="1"/>
</dbReference>
<dbReference type="InterPro" id="IPR012347">
    <property type="entry name" value="Ferritin-like"/>
</dbReference>
<evidence type="ECO:0000313" key="4">
    <source>
        <dbReference type="EMBL" id="VEU75541.1"/>
    </source>
</evidence>
<dbReference type="GO" id="GO:0008199">
    <property type="term" value="F:ferric iron binding"/>
    <property type="evidence" value="ECO:0007669"/>
    <property type="project" value="InterPro"/>
</dbReference>
<organism evidence="4 5">
    <name type="scientific">Mycoplasmopsis maculosa</name>
    <dbReference type="NCBI Taxonomy" id="114885"/>
    <lineage>
        <taxon>Bacteria</taxon>
        <taxon>Bacillati</taxon>
        <taxon>Mycoplasmatota</taxon>
        <taxon>Mycoplasmoidales</taxon>
        <taxon>Metamycoplasmataceae</taxon>
        <taxon>Mycoplasmopsis</taxon>
    </lineage>
</organism>
<feature type="domain" description="Ferritin/DPS" evidence="3">
    <location>
        <begin position="4"/>
        <end position="80"/>
    </location>
</feature>
<accession>A0A449B4K6</accession>
<dbReference type="PANTHER" id="PTHR42932">
    <property type="entry name" value="GENERAL STRESS PROTEIN 20U"/>
    <property type="match status" value="1"/>
</dbReference>
<name>A0A449B4K6_9BACT</name>
<keyword evidence="5" id="KW-1185">Reference proteome</keyword>
<dbReference type="AlphaFoldDB" id="A0A449B4K6"/>
<dbReference type="Pfam" id="PF00210">
    <property type="entry name" value="Ferritin"/>
    <property type="match status" value="1"/>
</dbReference>
<dbReference type="InterPro" id="IPR008331">
    <property type="entry name" value="Ferritin_DPS_dom"/>
</dbReference>